<dbReference type="PROSITE" id="PS50206">
    <property type="entry name" value="RHODANESE_3"/>
    <property type="match status" value="1"/>
</dbReference>
<evidence type="ECO:0000256" key="2">
    <source>
        <dbReference type="ARBA" id="ARBA00023002"/>
    </source>
</evidence>
<dbReference type="InterPro" id="IPR013149">
    <property type="entry name" value="ADH-like_C"/>
</dbReference>
<feature type="domain" description="Rhodanese" evidence="3">
    <location>
        <begin position="179"/>
        <end position="209"/>
    </location>
</feature>
<keyword evidence="5" id="KW-1185">Reference proteome</keyword>
<dbReference type="InterPro" id="IPR011032">
    <property type="entry name" value="GroES-like_sf"/>
</dbReference>
<dbReference type="CDD" id="cd05286">
    <property type="entry name" value="QOR2"/>
    <property type="match status" value="1"/>
</dbReference>
<gene>
    <name evidence="4" type="primary">ZTA1_8</name>
    <name evidence="4" type="ORF">BGZ96_011798</name>
</gene>
<protein>
    <submittedName>
        <fullName evidence="4">NADPH:quinone reductase</fullName>
    </submittedName>
</protein>
<evidence type="ECO:0000259" key="3">
    <source>
        <dbReference type="PROSITE" id="PS50206"/>
    </source>
</evidence>
<evidence type="ECO:0000313" key="4">
    <source>
        <dbReference type="EMBL" id="KAG0295425.1"/>
    </source>
</evidence>
<sequence length="328" mass="35284">MVNSTARVIRVAQHGDVSALQPTTIPRPTPNPTQVLVKVAYAGVNYIDIYERSGSYPTPAPLIPGREGSGEIVEVGAEVRGFKVGDKVAFLGQNTYSDYVAVDAIHVAKLTDNISLETGAAFVLQGLTAVGLVRKGYAVQKGDWIVVHAAAGGVGLLLTQLGHLLGAHVIGTVSTEEKATLARANGAEHVVLINNGYEALEKKVRELTNGQGVHAVFDSVGQATFESSLNIVRRLGTLVLFGSASGAIPPFDVVRLSGKNVKLTWATLYNFITTREDFEELYEDSVEYLEKGQLKLAIHKVYDVEDVKQAHLDLEGRKTTGKLLLKIQ</sequence>
<dbReference type="Gene3D" id="3.90.180.10">
    <property type="entry name" value="Medium-chain alcohol dehydrogenases, catalytic domain"/>
    <property type="match status" value="1"/>
</dbReference>
<comment type="caution">
    <text evidence="4">The sequence shown here is derived from an EMBL/GenBank/DDBJ whole genome shotgun (WGS) entry which is preliminary data.</text>
</comment>
<dbReference type="Proteomes" id="UP001194696">
    <property type="component" value="Unassembled WGS sequence"/>
</dbReference>
<dbReference type="PANTHER" id="PTHR48106:SF13">
    <property type="entry name" value="QUINONE OXIDOREDUCTASE-RELATED"/>
    <property type="match status" value="1"/>
</dbReference>
<accession>A0ABQ7KCS0</accession>
<dbReference type="InterPro" id="IPR020843">
    <property type="entry name" value="ER"/>
</dbReference>
<dbReference type="InterPro" id="IPR036291">
    <property type="entry name" value="NAD(P)-bd_dom_sf"/>
</dbReference>
<evidence type="ECO:0000313" key="5">
    <source>
        <dbReference type="Proteomes" id="UP001194696"/>
    </source>
</evidence>
<dbReference type="Pfam" id="PF00107">
    <property type="entry name" value="ADH_zinc_N"/>
    <property type="match status" value="1"/>
</dbReference>
<dbReference type="InterPro" id="IPR047618">
    <property type="entry name" value="QOR-like"/>
</dbReference>
<name>A0ABQ7KCS0_9FUNG</name>
<dbReference type="InterPro" id="IPR013154">
    <property type="entry name" value="ADH-like_N"/>
</dbReference>
<dbReference type="SUPFAM" id="SSF50129">
    <property type="entry name" value="GroES-like"/>
    <property type="match status" value="1"/>
</dbReference>
<reference evidence="4 5" key="1">
    <citation type="journal article" date="2020" name="Fungal Divers.">
        <title>Resolving the Mortierellaceae phylogeny through synthesis of multi-gene phylogenetics and phylogenomics.</title>
        <authorList>
            <person name="Vandepol N."/>
            <person name="Liber J."/>
            <person name="Desiro A."/>
            <person name="Na H."/>
            <person name="Kennedy M."/>
            <person name="Barry K."/>
            <person name="Grigoriev I.V."/>
            <person name="Miller A.N."/>
            <person name="O'Donnell K."/>
            <person name="Stajich J.E."/>
            <person name="Bonito G."/>
        </authorList>
    </citation>
    <scope>NUCLEOTIDE SEQUENCE [LARGE SCALE GENOMIC DNA]</scope>
    <source>
        <strain evidence="4 5">AD045</strain>
    </source>
</reference>
<proteinExistence type="predicted"/>
<dbReference type="EMBL" id="JAAAIM010000085">
    <property type="protein sequence ID" value="KAG0295425.1"/>
    <property type="molecule type" value="Genomic_DNA"/>
</dbReference>
<dbReference type="SMART" id="SM00829">
    <property type="entry name" value="PKS_ER"/>
    <property type="match status" value="1"/>
</dbReference>
<dbReference type="SUPFAM" id="SSF51735">
    <property type="entry name" value="NAD(P)-binding Rossmann-fold domains"/>
    <property type="match status" value="1"/>
</dbReference>
<keyword evidence="2" id="KW-0560">Oxidoreductase</keyword>
<dbReference type="PANTHER" id="PTHR48106">
    <property type="entry name" value="QUINONE OXIDOREDUCTASE PIG3-RELATED"/>
    <property type="match status" value="1"/>
</dbReference>
<dbReference type="Gene3D" id="3.40.50.720">
    <property type="entry name" value="NAD(P)-binding Rossmann-like Domain"/>
    <property type="match status" value="1"/>
</dbReference>
<dbReference type="Pfam" id="PF08240">
    <property type="entry name" value="ADH_N"/>
    <property type="match status" value="1"/>
</dbReference>
<organism evidence="4 5">
    <name type="scientific">Linnemannia gamsii</name>
    <dbReference type="NCBI Taxonomy" id="64522"/>
    <lineage>
        <taxon>Eukaryota</taxon>
        <taxon>Fungi</taxon>
        <taxon>Fungi incertae sedis</taxon>
        <taxon>Mucoromycota</taxon>
        <taxon>Mortierellomycotina</taxon>
        <taxon>Mortierellomycetes</taxon>
        <taxon>Mortierellales</taxon>
        <taxon>Mortierellaceae</taxon>
        <taxon>Linnemannia</taxon>
    </lineage>
</organism>
<keyword evidence="1" id="KW-0521">NADP</keyword>
<dbReference type="InterPro" id="IPR001763">
    <property type="entry name" value="Rhodanese-like_dom"/>
</dbReference>
<evidence type="ECO:0000256" key="1">
    <source>
        <dbReference type="ARBA" id="ARBA00022857"/>
    </source>
</evidence>